<comment type="function">
    <text evidence="5">Catalyzes the specific phosphorylation of arginine residues in proteins.</text>
</comment>
<dbReference type="PANTHER" id="PTHR11547:SF38">
    <property type="entry name" value="ARGININE KINASE 1-RELATED"/>
    <property type="match status" value="1"/>
</dbReference>
<keyword evidence="2 5" id="KW-0547">Nucleotide-binding</keyword>
<dbReference type="EC" id="2.7.14.1" evidence="5"/>
<evidence type="ECO:0000256" key="2">
    <source>
        <dbReference type="ARBA" id="ARBA00022741"/>
    </source>
</evidence>
<evidence type="ECO:0000256" key="4">
    <source>
        <dbReference type="ARBA" id="ARBA00022840"/>
    </source>
</evidence>
<comment type="activity regulation">
    <text evidence="5">Appears to be allosterically activated by the binding of pArg-containing polypeptides to the pArg-binding pocket localized in the C-terminal domain of McsB.</text>
</comment>
<sequence length="328" mass="37537">MDDVVVTSRIRLARNLSDVPFTIKMNDYDAGLVIDRVRDVISKNSQYRFDFYEIRKLPFLKRQVLIEKHLISPALVSSKIKSAVAIDQNENISIMINEEDHLRIQVLYRGQNIQKAWEDANRIDDFLEEQLPYAYDETWGYLTSCPTNVGTGLRASFMLHLPALTLLGYMKEIIETITKLGIAVRGFYGEGSEVLGNLYQISNQITLGQPEEDIIANVVSITNQIIEQERQARLKLLNESSSFIADKVYRAYGILKYARNISSNEALKLISDVRMGISMGIIKETTIDKLDVLLNLIQPAILQDYFGKEMTPEERDIKRAELIRKILE</sequence>
<keyword evidence="4 5" id="KW-0067">ATP-binding</keyword>
<dbReference type="NCBIfam" id="NF002194">
    <property type="entry name" value="PRK01059.1-4"/>
    <property type="match status" value="1"/>
</dbReference>
<feature type="binding site" evidence="6">
    <location>
        <begin position="154"/>
        <end position="158"/>
    </location>
    <ligand>
        <name>ATP</name>
        <dbReference type="ChEBI" id="CHEBI:30616"/>
    </ligand>
</feature>
<keyword evidence="1 5" id="KW-0808">Transferase</keyword>
<evidence type="ECO:0000259" key="8">
    <source>
        <dbReference type="PROSITE" id="PS51510"/>
    </source>
</evidence>
<comment type="caution">
    <text evidence="5">Lacks conserved residue(s) required for the propagation of feature annotation.</text>
</comment>
<dbReference type="PANTHER" id="PTHR11547">
    <property type="entry name" value="ARGININE OR CREATINE KINASE"/>
    <property type="match status" value="1"/>
</dbReference>
<feature type="domain" description="Phosphagen kinase C-terminal" evidence="8">
    <location>
        <begin position="4"/>
        <end position="232"/>
    </location>
</feature>
<evidence type="ECO:0000256" key="5">
    <source>
        <dbReference type="HAMAP-Rule" id="MF_00602"/>
    </source>
</evidence>
<accession>A0ABY7BRT2</accession>
<evidence type="ECO:0000256" key="6">
    <source>
        <dbReference type="PROSITE-ProRule" id="PRU00843"/>
    </source>
</evidence>
<name>A0ABY7BRT2_9FIRM</name>
<comment type="similarity">
    <text evidence="5 6 7">Belongs to the ATP:guanido phosphotransferase family.</text>
</comment>
<evidence type="ECO:0000256" key="7">
    <source>
        <dbReference type="RuleBase" id="RU000505"/>
    </source>
</evidence>
<gene>
    <name evidence="5" type="primary">mcsB</name>
    <name evidence="9" type="ORF">OTK00_000791</name>
</gene>
<feature type="binding site" evidence="5 6">
    <location>
        <begin position="7"/>
        <end position="11"/>
    </location>
    <ligand>
        <name>ATP</name>
        <dbReference type="ChEBI" id="CHEBI:30616"/>
    </ligand>
</feature>
<dbReference type="InterPro" id="IPR022414">
    <property type="entry name" value="ATP-guanido_PTrfase_cat"/>
</dbReference>
<protein>
    <recommendedName>
        <fullName evidence="5">Protein-arginine kinase</fullName>
        <ecNumber evidence="5">2.7.14.1</ecNumber>
    </recommendedName>
</protein>
<keyword evidence="5" id="KW-0021">Allosteric enzyme</keyword>
<organism evidence="9 10">
    <name type="scientific">Caldicellulosiruptor morganii</name>
    <dbReference type="NCBI Taxonomy" id="1387555"/>
    <lineage>
        <taxon>Bacteria</taxon>
        <taxon>Bacillati</taxon>
        <taxon>Bacillota</taxon>
        <taxon>Bacillota incertae sedis</taxon>
        <taxon>Caldicellulosiruptorales</taxon>
        <taxon>Caldicellulosiruptoraceae</taxon>
        <taxon>Caldicellulosiruptor</taxon>
    </lineage>
</organism>
<dbReference type="InterPro" id="IPR000749">
    <property type="entry name" value="ATP-guanido_PTrfase"/>
</dbReference>
<proteinExistence type="inferred from homology"/>
<keyword evidence="3 5" id="KW-0418">Kinase</keyword>
<comment type="catalytic activity">
    <reaction evidence="5">
        <text>L-arginyl-[protein] + ATP = N(omega)-phospho-L-arginyl-[protein] + ADP + H(+)</text>
        <dbReference type="Rhea" id="RHEA:43384"/>
        <dbReference type="Rhea" id="RHEA-COMP:10532"/>
        <dbReference type="Rhea" id="RHEA-COMP:10533"/>
        <dbReference type="ChEBI" id="CHEBI:15378"/>
        <dbReference type="ChEBI" id="CHEBI:29965"/>
        <dbReference type="ChEBI" id="CHEBI:30616"/>
        <dbReference type="ChEBI" id="CHEBI:83226"/>
        <dbReference type="ChEBI" id="CHEBI:456216"/>
        <dbReference type="EC" id="2.7.14.1"/>
    </reaction>
</comment>
<dbReference type="EMBL" id="CP113865">
    <property type="protein sequence ID" value="WAM34575.1"/>
    <property type="molecule type" value="Genomic_DNA"/>
</dbReference>
<dbReference type="GO" id="GO:1990424">
    <property type="term" value="F:protein arginine kinase activity"/>
    <property type="evidence" value="ECO:0007669"/>
    <property type="project" value="UniProtKB-EC"/>
</dbReference>
<dbReference type="PROSITE" id="PS00112">
    <property type="entry name" value="PHOSPHAGEN_KINASE"/>
    <property type="match status" value="1"/>
</dbReference>
<dbReference type="HAMAP" id="MF_00602">
    <property type="entry name" value="Prot_Arg_kinase"/>
    <property type="match status" value="1"/>
</dbReference>
<feature type="short sequence motif" description="RDXXRA motif of the pArg binding pocket involved in allosteric regulation" evidence="5">
    <location>
        <begin position="315"/>
        <end position="320"/>
    </location>
</feature>
<dbReference type="PROSITE" id="PS51510">
    <property type="entry name" value="PHOSPHAGEN_KINASE_C"/>
    <property type="match status" value="1"/>
</dbReference>
<dbReference type="SUPFAM" id="SSF55931">
    <property type="entry name" value="Glutamine synthetase/guanido kinase"/>
    <property type="match status" value="1"/>
</dbReference>
<feature type="binding site" evidence="6">
    <location>
        <begin position="185"/>
        <end position="190"/>
    </location>
    <ligand>
        <name>ATP</name>
        <dbReference type="ChEBI" id="CHEBI:30616"/>
    </ligand>
</feature>
<dbReference type="CDD" id="cd07930">
    <property type="entry name" value="bacterial_phosphagen_kinase"/>
    <property type="match status" value="1"/>
</dbReference>
<dbReference type="Gene3D" id="3.30.590.10">
    <property type="entry name" value="Glutamine synthetase/guanido kinase, catalytic domain"/>
    <property type="match status" value="1"/>
</dbReference>
<feature type="binding site" evidence="5 6">
    <location>
        <position position="69"/>
    </location>
    <ligand>
        <name>ATP</name>
        <dbReference type="ChEBI" id="CHEBI:30616"/>
    </ligand>
</feature>
<reference evidence="9" key="1">
    <citation type="submission" date="2022-12" db="EMBL/GenBank/DDBJ databases">
        <authorList>
            <person name="Bing R.G."/>
            <person name="Willard D.J."/>
            <person name="Manesh M.J.H."/>
            <person name="Laemthong T."/>
            <person name="Crosby J.R."/>
            <person name="Kelly R.M."/>
        </authorList>
    </citation>
    <scope>NUCLEOTIDE SEQUENCE</scope>
    <source>
        <strain evidence="9">DSM 8990</strain>
    </source>
</reference>
<dbReference type="InterPro" id="IPR022415">
    <property type="entry name" value="ATP-guanido_PTrfase_AS"/>
</dbReference>
<dbReference type="RefSeq" id="WP_045169143.1">
    <property type="nucleotide sequence ID" value="NZ_CP113865.1"/>
</dbReference>
<dbReference type="InterPro" id="IPR023660">
    <property type="entry name" value="Arg_Kinase"/>
</dbReference>
<feature type="binding site" evidence="5 6">
    <location>
        <position position="103"/>
    </location>
    <ligand>
        <name>ATP</name>
        <dbReference type="ChEBI" id="CHEBI:30616"/>
    </ligand>
</feature>
<evidence type="ECO:0000313" key="9">
    <source>
        <dbReference type="EMBL" id="WAM34575.1"/>
    </source>
</evidence>
<keyword evidence="10" id="KW-1185">Reference proteome</keyword>
<evidence type="ECO:0000256" key="3">
    <source>
        <dbReference type="ARBA" id="ARBA00022777"/>
    </source>
</evidence>
<evidence type="ECO:0000256" key="1">
    <source>
        <dbReference type="ARBA" id="ARBA00022679"/>
    </source>
</evidence>
<evidence type="ECO:0000313" key="10">
    <source>
        <dbReference type="Proteomes" id="UP001164909"/>
    </source>
</evidence>
<dbReference type="Pfam" id="PF00217">
    <property type="entry name" value="ATP-gua_Ptrans"/>
    <property type="match status" value="1"/>
</dbReference>
<dbReference type="InterPro" id="IPR014746">
    <property type="entry name" value="Gln_synth/guanido_kin_cat_dom"/>
</dbReference>
<dbReference type="Proteomes" id="UP001164909">
    <property type="component" value="Chromosome"/>
</dbReference>